<feature type="region of interest" description="Disordered" evidence="9">
    <location>
        <begin position="187"/>
        <end position="209"/>
    </location>
</feature>
<dbReference type="SUPFAM" id="SSF53448">
    <property type="entry name" value="Nucleotide-diphospho-sugar transferases"/>
    <property type="match status" value="1"/>
</dbReference>
<protein>
    <recommendedName>
        <fullName evidence="8">Molybdenum cofactor guanylyltransferase</fullName>
        <shortName evidence="8">MoCo guanylyltransferase</shortName>
        <ecNumber evidence="8">2.7.7.77</ecNumber>
    </recommendedName>
    <alternativeName>
        <fullName evidence="8">GTP:molybdopterin guanylyltransferase</fullName>
    </alternativeName>
    <alternativeName>
        <fullName evidence="8">Mo-MPT guanylyltransferase</fullName>
    </alternativeName>
    <alternativeName>
        <fullName evidence="8">Molybdopterin guanylyltransferase</fullName>
    </alternativeName>
    <alternativeName>
        <fullName evidence="8">Molybdopterin-guanine dinucleotide synthase</fullName>
        <shortName evidence="8">MGD synthase</shortName>
    </alternativeName>
</protein>
<keyword evidence="1 8" id="KW-0963">Cytoplasm</keyword>
<dbReference type="EMBL" id="JAWLIP010000001">
    <property type="protein sequence ID" value="MDV6224697.1"/>
    <property type="molecule type" value="Genomic_DNA"/>
</dbReference>
<comment type="domain">
    <text evidence="8">The N-terminal domain determines nucleotide recognition and specific binding, while the C-terminal domain determines the specific binding to the target protein.</text>
</comment>
<keyword evidence="11" id="KW-0548">Nucleotidyltransferase</keyword>
<dbReference type="Gene3D" id="3.90.550.10">
    <property type="entry name" value="Spore Coat Polysaccharide Biosynthesis Protein SpsA, Chain A"/>
    <property type="match status" value="1"/>
</dbReference>
<feature type="binding site" evidence="8">
    <location>
        <position position="106"/>
    </location>
    <ligand>
        <name>Mg(2+)</name>
        <dbReference type="ChEBI" id="CHEBI:18420"/>
    </ligand>
</feature>
<name>A0ABU4AEM4_9HYPH</name>
<dbReference type="InterPro" id="IPR013482">
    <property type="entry name" value="Molybde_CF_guanTrfase"/>
</dbReference>
<gene>
    <name evidence="8 11" type="primary">mobA</name>
    <name evidence="11" type="ORF">R2G56_00200</name>
</gene>
<dbReference type="PANTHER" id="PTHR19136:SF81">
    <property type="entry name" value="MOLYBDENUM COFACTOR GUANYLYLTRANSFERASE"/>
    <property type="match status" value="1"/>
</dbReference>
<evidence type="ECO:0000259" key="10">
    <source>
        <dbReference type="Pfam" id="PF12804"/>
    </source>
</evidence>
<comment type="subcellular location">
    <subcellularLocation>
        <location evidence="8">Cytoplasm</location>
    </subcellularLocation>
</comment>
<comment type="subunit">
    <text evidence="8">Monomer.</text>
</comment>
<keyword evidence="4 8" id="KW-0547">Nucleotide-binding</keyword>
<comment type="catalytic activity">
    <reaction evidence="8">
        <text>Mo-molybdopterin + GTP + H(+) = Mo-molybdopterin guanine dinucleotide + diphosphate</text>
        <dbReference type="Rhea" id="RHEA:34243"/>
        <dbReference type="ChEBI" id="CHEBI:15378"/>
        <dbReference type="ChEBI" id="CHEBI:33019"/>
        <dbReference type="ChEBI" id="CHEBI:37565"/>
        <dbReference type="ChEBI" id="CHEBI:71302"/>
        <dbReference type="ChEBI" id="CHEBI:71310"/>
        <dbReference type="EC" id="2.7.7.77"/>
    </reaction>
</comment>
<sequence>MSMSKGIVGIILAGGEASRMGGGDKGMLALEEASLMETVIARLSPQVDRLALNANGDPERFATLGLDVVSDPLPERVGPLGGILAGLQWARQNAPGATHIVTAAADTPFFPDDLVERLAEAGGSAKTVALARSGERLHPVFGLWPVCIADDLARHIAEGGSRRVAAYACDIQKAAIVDFPQSAEGDPFFNVNTPDDLEQARDRSRREKS</sequence>
<feature type="binding site" evidence="8">
    <location>
        <position position="53"/>
    </location>
    <ligand>
        <name>GTP</name>
        <dbReference type="ChEBI" id="CHEBI:37565"/>
    </ligand>
</feature>
<keyword evidence="6 8" id="KW-0342">GTP-binding</keyword>
<evidence type="ECO:0000313" key="12">
    <source>
        <dbReference type="Proteomes" id="UP001185659"/>
    </source>
</evidence>
<comment type="cofactor">
    <cofactor evidence="8">
        <name>Mg(2+)</name>
        <dbReference type="ChEBI" id="CHEBI:18420"/>
    </cofactor>
</comment>
<dbReference type="Proteomes" id="UP001185659">
    <property type="component" value="Unassembled WGS sequence"/>
</dbReference>
<dbReference type="InterPro" id="IPR025877">
    <property type="entry name" value="MobA-like_NTP_Trfase"/>
</dbReference>
<keyword evidence="3 8" id="KW-0479">Metal-binding</keyword>
<dbReference type="CDD" id="cd02503">
    <property type="entry name" value="MobA"/>
    <property type="match status" value="1"/>
</dbReference>
<dbReference type="InterPro" id="IPR029044">
    <property type="entry name" value="Nucleotide-diphossugar_trans"/>
</dbReference>
<comment type="caution">
    <text evidence="11">The sequence shown here is derived from an EMBL/GenBank/DDBJ whole genome shotgun (WGS) entry which is preliminary data.</text>
</comment>
<evidence type="ECO:0000256" key="2">
    <source>
        <dbReference type="ARBA" id="ARBA00022679"/>
    </source>
</evidence>
<dbReference type="Pfam" id="PF12804">
    <property type="entry name" value="NTP_transf_3"/>
    <property type="match status" value="1"/>
</dbReference>
<dbReference type="GO" id="GO:0061603">
    <property type="term" value="F:molybdenum cofactor guanylyltransferase activity"/>
    <property type="evidence" value="ECO:0007669"/>
    <property type="project" value="UniProtKB-EC"/>
</dbReference>
<feature type="binding site" evidence="8">
    <location>
        <position position="106"/>
    </location>
    <ligand>
        <name>GTP</name>
        <dbReference type="ChEBI" id="CHEBI:37565"/>
    </ligand>
</feature>
<comment type="similarity">
    <text evidence="8">Belongs to the MobA family.</text>
</comment>
<feature type="domain" description="MobA-like NTP transferase" evidence="10">
    <location>
        <begin position="9"/>
        <end position="166"/>
    </location>
</feature>
<comment type="function">
    <text evidence="8">Transfers a GMP moiety from GTP to Mo-molybdopterin (Mo-MPT) cofactor (Moco or molybdenum cofactor) to form Mo-molybdopterin guanine dinucleotide (Mo-MGD) cofactor.</text>
</comment>
<evidence type="ECO:0000256" key="1">
    <source>
        <dbReference type="ARBA" id="ARBA00022490"/>
    </source>
</evidence>
<organism evidence="11 12">
    <name type="scientific">Nitratireductor aquimarinus</name>
    <dbReference type="NCBI Taxonomy" id="889300"/>
    <lineage>
        <taxon>Bacteria</taxon>
        <taxon>Pseudomonadati</taxon>
        <taxon>Pseudomonadota</taxon>
        <taxon>Alphaproteobacteria</taxon>
        <taxon>Hyphomicrobiales</taxon>
        <taxon>Phyllobacteriaceae</taxon>
        <taxon>Nitratireductor</taxon>
    </lineage>
</organism>
<proteinExistence type="inferred from homology"/>
<feature type="binding site" evidence="8">
    <location>
        <position position="25"/>
    </location>
    <ligand>
        <name>GTP</name>
        <dbReference type="ChEBI" id="CHEBI:37565"/>
    </ligand>
</feature>
<evidence type="ECO:0000256" key="7">
    <source>
        <dbReference type="ARBA" id="ARBA00023150"/>
    </source>
</evidence>
<evidence type="ECO:0000256" key="9">
    <source>
        <dbReference type="SAM" id="MobiDB-lite"/>
    </source>
</evidence>
<evidence type="ECO:0000256" key="3">
    <source>
        <dbReference type="ARBA" id="ARBA00022723"/>
    </source>
</evidence>
<feature type="binding site" evidence="8">
    <location>
        <position position="71"/>
    </location>
    <ligand>
        <name>GTP</name>
        <dbReference type="ChEBI" id="CHEBI:37565"/>
    </ligand>
</feature>
<dbReference type="PANTHER" id="PTHR19136">
    <property type="entry name" value="MOLYBDENUM COFACTOR GUANYLYLTRANSFERASE"/>
    <property type="match status" value="1"/>
</dbReference>
<evidence type="ECO:0000256" key="6">
    <source>
        <dbReference type="ARBA" id="ARBA00023134"/>
    </source>
</evidence>
<evidence type="ECO:0000256" key="8">
    <source>
        <dbReference type="HAMAP-Rule" id="MF_00316"/>
    </source>
</evidence>
<dbReference type="HAMAP" id="MF_00316">
    <property type="entry name" value="MobA"/>
    <property type="match status" value="1"/>
</dbReference>
<feature type="compositionally biased region" description="Basic and acidic residues" evidence="9">
    <location>
        <begin position="198"/>
        <end position="209"/>
    </location>
</feature>
<dbReference type="NCBIfam" id="TIGR02665">
    <property type="entry name" value="molyb_mobA"/>
    <property type="match status" value="1"/>
</dbReference>
<dbReference type="RefSeq" id="WP_317560087.1">
    <property type="nucleotide sequence ID" value="NZ_JAWLIP010000001.1"/>
</dbReference>
<evidence type="ECO:0000256" key="5">
    <source>
        <dbReference type="ARBA" id="ARBA00022842"/>
    </source>
</evidence>
<evidence type="ECO:0000256" key="4">
    <source>
        <dbReference type="ARBA" id="ARBA00022741"/>
    </source>
</evidence>
<keyword evidence="5 8" id="KW-0460">Magnesium</keyword>
<reference evidence="11 12" key="1">
    <citation type="submission" date="2023-10" db="EMBL/GenBank/DDBJ databases">
        <authorList>
            <person name="Venkata Ramana C."/>
            <person name="Sasikala C."/>
            <person name="Dhurka M."/>
        </authorList>
    </citation>
    <scope>NUCLEOTIDE SEQUENCE [LARGE SCALE GENOMIC DNA]</scope>
    <source>
        <strain evidence="11 12">KCTC 32151</strain>
    </source>
</reference>
<keyword evidence="2 8" id="KW-0808">Transferase</keyword>
<accession>A0ABU4AEM4</accession>
<keyword evidence="7 8" id="KW-0501">Molybdenum cofactor biosynthesis</keyword>
<dbReference type="EC" id="2.7.7.77" evidence="8"/>
<keyword evidence="12" id="KW-1185">Reference proteome</keyword>
<evidence type="ECO:0000313" key="11">
    <source>
        <dbReference type="EMBL" id="MDV6224697.1"/>
    </source>
</evidence>
<feature type="binding site" evidence="8">
    <location>
        <begin position="12"/>
        <end position="14"/>
    </location>
    <ligand>
        <name>GTP</name>
        <dbReference type="ChEBI" id="CHEBI:37565"/>
    </ligand>
</feature>